<keyword evidence="1" id="KW-0472">Membrane</keyword>
<evidence type="ECO:0000313" key="3">
    <source>
        <dbReference type="Proteomes" id="UP000032900"/>
    </source>
</evidence>
<proteinExistence type="predicted"/>
<reference evidence="2 3" key="1">
    <citation type="journal article" date="2015" name="Microbes Environ.">
        <title>Distribution and evolution of nitrogen fixation genes in the phylum bacteroidetes.</title>
        <authorList>
            <person name="Inoue J."/>
            <person name="Oshima K."/>
            <person name="Suda W."/>
            <person name="Sakamoto M."/>
            <person name="Iino T."/>
            <person name="Noda S."/>
            <person name="Hongoh Y."/>
            <person name="Hattori M."/>
            <person name="Ohkuma M."/>
        </authorList>
    </citation>
    <scope>NUCLEOTIDE SEQUENCE [LARGE SCALE GENOMIC DNA]</scope>
    <source>
        <strain evidence="2">JCM 15548</strain>
    </source>
</reference>
<dbReference type="AlphaFoldDB" id="A0A0E9M1S0"/>
<evidence type="ECO:0000313" key="2">
    <source>
        <dbReference type="EMBL" id="GAO31326.1"/>
    </source>
</evidence>
<feature type="transmembrane region" description="Helical" evidence="1">
    <location>
        <begin position="39"/>
        <end position="58"/>
    </location>
</feature>
<comment type="caution">
    <text evidence="2">The sequence shown here is derived from an EMBL/GenBank/DDBJ whole genome shotgun (WGS) entry which is preliminary data.</text>
</comment>
<feature type="transmembrane region" description="Helical" evidence="1">
    <location>
        <begin position="7"/>
        <end position="27"/>
    </location>
</feature>
<sequence>MTEWIEYTVGILIIVSALVVLIASVGIVRFKHLYARMHVVTKVSSFGLLLLLIALNLLSLKWRVFIESLIIFHVLIFLSPISAHVTAKVALWLNENPPEPDKEVEQTKKKESE</sequence>
<dbReference type="PANTHER" id="PTHR34703">
    <property type="entry name" value="ANTIPORTER SUBUNIT MNHG2-RELATED"/>
    <property type="match status" value="1"/>
</dbReference>
<dbReference type="RefSeq" id="WP_083985185.1">
    <property type="nucleotide sequence ID" value="NZ_BAZW01000044.1"/>
</dbReference>
<dbReference type="InterPro" id="IPR005133">
    <property type="entry name" value="PhaG_MnhG_YufB"/>
</dbReference>
<dbReference type="EMBL" id="BAZW01000044">
    <property type="protein sequence ID" value="GAO31326.1"/>
    <property type="molecule type" value="Genomic_DNA"/>
</dbReference>
<keyword evidence="3" id="KW-1185">Reference proteome</keyword>
<accession>A0A0E9M1S0</accession>
<dbReference type="NCBIfam" id="TIGR01300">
    <property type="entry name" value="CPA3_mnhG_phaG"/>
    <property type="match status" value="1"/>
</dbReference>
<keyword evidence="1" id="KW-1133">Transmembrane helix</keyword>
<evidence type="ECO:0000256" key="1">
    <source>
        <dbReference type="SAM" id="Phobius"/>
    </source>
</evidence>
<feature type="transmembrane region" description="Helical" evidence="1">
    <location>
        <begin position="70"/>
        <end position="93"/>
    </location>
</feature>
<protein>
    <submittedName>
        <fullName evidence="2">Na(+) H(+) antiporter subunit G</fullName>
    </submittedName>
</protein>
<gene>
    <name evidence="2" type="ORF">JCM15548_13677</name>
</gene>
<dbReference type="PANTHER" id="PTHR34703:SF1">
    <property type="entry name" value="ANTIPORTER SUBUNIT MNHG2-RELATED"/>
    <property type="match status" value="1"/>
</dbReference>
<dbReference type="Pfam" id="PF03334">
    <property type="entry name" value="PhaG_MnhG_YufB"/>
    <property type="match status" value="1"/>
</dbReference>
<dbReference type="OrthoDB" id="9806575at2"/>
<name>A0A0E9M1S0_9BACT</name>
<dbReference type="STRING" id="1236989.JCM15548_13677"/>
<organism evidence="2 3">
    <name type="scientific">Geofilum rubicundum JCM 15548</name>
    <dbReference type="NCBI Taxonomy" id="1236989"/>
    <lineage>
        <taxon>Bacteria</taxon>
        <taxon>Pseudomonadati</taxon>
        <taxon>Bacteroidota</taxon>
        <taxon>Bacteroidia</taxon>
        <taxon>Marinilabiliales</taxon>
        <taxon>Marinilabiliaceae</taxon>
        <taxon>Geofilum</taxon>
    </lineage>
</organism>
<keyword evidence="1" id="KW-0812">Transmembrane</keyword>
<dbReference type="GO" id="GO:0015385">
    <property type="term" value="F:sodium:proton antiporter activity"/>
    <property type="evidence" value="ECO:0007669"/>
    <property type="project" value="TreeGrafter"/>
</dbReference>
<dbReference type="Proteomes" id="UP000032900">
    <property type="component" value="Unassembled WGS sequence"/>
</dbReference>